<feature type="domain" description="Flagellar M-ring N-terminal" evidence="12">
    <location>
        <begin position="44"/>
        <end position="217"/>
    </location>
</feature>
<dbReference type="EMBL" id="SMSI01000001">
    <property type="protein sequence ID" value="TDH38247.1"/>
    <property type="molecule type" value="Genomic_DNA"/>
</dbReference>
<evidence type="ECO:0000259" key="13">
    <source>
        <dbReference type="Pfam" id="PF08345"/>
    </source>
</evidence>
<reference evidence="14 15" key="1">
    <citation type="journal article" date="2013" name="Int. J. Syst. Evol. Microbiol.">
        <title>Hoeflea suaedae sp. nov., an endophytic bacterium isolated from the root of the halophyte Suaeda maritima.</title>
        <authorList>
            <person name="Chung E.J."/>
            <person name="Park J.A."/>
            <person name="Pramanik P."/>
            <person name="Bibi F."/>
            <person name="Jeon C.O."/>
            <person name="Chung Y.R."/>
        </authorList>
    </citation>
    <scope>NUCLEOTIDE SEQUENCE [LARGE SCALE GENOMIC DNA]</scope>
    <source>
        <strain evidence="14 15">YC6898</strain>
    </source>
</reference>
<dbReference type="Proteomes" id="UP000295131">
    <property type="component" value="Unassembled WGS sequence"/>
</dbReference>
<keyword evidence="5 11" id="KW-0812">Transmembrane</keyword>
<evidence type="ECO:0000256" key="4">
    <source>
        <dbReference type="ARBA" id="ARBA00022475"/>
    </source>
</evidence>
<feature type="transmembrane region" description="Helical" evidence="11">
    <location>
        <begin position="437"/>
        <end position="458"/>
    </location>
</feature>
<comment type="function">
    <text evidence="9">The M ring may be actively involved in energy transduction.</text>
</comment>
<comment type="caution">
    <text evidence="14">The sequence shown here is derived from an EMBL/GenBank/DDBJ whole genome shotgun (WGS) entry which is preliminary data.</text>
</comment>
<feature type="transmembrane region" description="Helical" evidence="11">
    <location>
        <begin position="22"/>
        <end position="43"/>
    </location>
</feature>
<dbReference type="Gene3D" id="3.30.300.30">
    <property type="match status" value="1"/>
</dbReference>
<dbReference type="PANTHER" id="PTHR30046:SF0">
    <property type="entry name" value="FLAGELLAR M-RING PROTEIN"/>
    <property type="match status" value="1"/>
</dbReference>
<keyword evidence="14" id="KW-0969">Cilium</keyword>
<dbReference type="RefSeq" id="WP_133283081.1">
    <property type="nucleotide sequence ID" value="NZ_SMSI01000001.1"/>
</dbReference>
<name>A0A4R5PNU5_9HYPH</name>
<dbReference type="InterPro" id="IPR006182">
    <property type="entry name" value="FliF_N_dom"/>
</dbReference>
<keyword evidence="4" id="KW-1003">Cell membrane</keyword>
<keyword evidence="15" id="KW-1185">Reference proteome</keyword>
<dbReference type="OrthoDB" id="9807026at2"/>
<accession>A0A4R5PNU5</accession>
<dbReference type="GO" id="GO:0071973">
    <property type="term" value="P:bacterial-type flagellum-dependent cell motility"/>
    <property type="evidence" value="ECO:0007669"/>
    <property type="project" value="InterPro"/>
</dbReference>
<dbReference type="GO" id="GO:0005886">
    <property type="term" value="C:plasma membrane"/>
    <property type="evidence" value="ECO:0007669"/>
    <property type="project" value="UniProtKB-SubCell"/>
</dbReference>
<dbReference type="NCBIfam" id="TIGR00206">
    <property type="entry name" value="fliF"/>
    <property type="match status" value="1"/>
</dbReference>
<evidence type="ECO:0000256" key="8">
    <source>
        <dbReference type="ARBA" id="ARBA00023143"/>
    </source>
</evidence>
<evidence type="ECO:0000256" key="1">
    <source>
        <dbReference type="ARBA" id="ARBA00004117"/>
    </source>
</evidence>
<evidence type="ECO:0000313" key="14">
    <source>
        <dbReference type="EMBL" id="TDH38247.1"/>
    </source>
</evidence>
<dbReference type="InterPro" id="IPR013556">
    <property type="entry name" value="Flag_M-ring_C"/>
</dbReference>
<protein>
    <recommendedName>
        <fullName evidence="9">Flagellar M-ring protein</fullName>
    </recommendedName>
</protein>
<comment type="similarity">
    <text evidence="3 9">Belongs to the FliF family.</text>
</comment>
<keyword evidence="14" id="KW-0282">Flagellum</keyword>
<evidence type="ECO:0000256" key="5">
    <source>
        <dbReference type="ARBA" id="ARBA00022692"/>
    </source>
</evidence>
<keyword evidence="7 11" id="KW-0472">Membrane</keyword>
<evidence type="ECO:0000256" key="2">
    <source>
        <dbReference type="ARBA" id="ARBA00004651"/>
    </source>
</evidence>
<dbReference type="GO" id="GO:0009431">
    <property type="term" value="C:bacterial-type flagellum basal body, MS ring"/>
    <property type="evidence" value="ECO:0007669"/>
    <property type="project" value="InterPro"/>
</dbReference>
<dbReference type="Pfam" id="PF08345">
    <property type="entry name" value="YscJ_FliF_C"/>
    <property type="match status" value="1"/>
</dbReference>
<evidence type="ECO:0000256" key="9">
    <source>
        <dbReference type="PIRNR" id="PIRNR004862"/>
    </source>
</evidence>
<evidence type="ECO:0000256" key="3">
    <source>
        <dbReference type="ARBA" id="ARBA00007971"/>
    </source>
</evidence>
<keyword evidence="14" id="KW-0966">Cell projection</keyword>
<organism evidence="14 15">
    <name type="scientific">Pseudohoeflea suaedae</name>
    <dbReference type="NCBI Taxonomy" id="877384"/>
    <lineage>
        <taxon>Bacteria</taxon>
        <taxon>Pseudomonadati</taxon>
        <taxon>Pseudomonadota</taxon>
        <taxon>Alphaproteobacteria</taxon>
        <taxon>Hyphomicrobiales</taxon>
        <taxon>Rhizobiaceae</taxon>
        <taxon>Pseudohoeflea</taxon>
    </lineage>
</organism>
<feature type="compositionally biased region" description="Low complexity" evidence="10">
    <location>
        <begin position="294"/>
        <end position="303"/>
    </location>
</feature>
<gene>
    <name evidence="14" type="primary">fliF</name>
    <name evidence="14" type="ORF">E2A64_03780</name>
</gene>
<dbReference type="InterPro" id="IPR045851">
    <property type="entry name" value="AMP-bd_C_sf"/>
</dbReference>
<dbReference type="InterPro" id="IPR000067">
    <property type="entry name" value="FlgMring_FliF"/>
</dbReference>
<evidence type="ECO:0000256" key="11">
    <source>
        <dbReference type="SAM" id="Phobius"/>
    </source>
</evidence>
<evidence type="ECO:0000256" key="7">
    <source>
        <dbReference type="ARBA" id="ARBA00023136"/>
    </source>
</evidence>
<dbReference type="GO" id="GO:0003774">
    <property type="term" value="F:cytoskeletal motor activity"/>
    <property type="evidence" value="ECO:0007669"/>
    <property type="project" value="InterPro"/>
</dbReference>
<dbReference type="InterPro" id="IPR043427">
    <property type="entry name" value="YscJ/FliF"/>
</dbReference>
<feature type="region of interest" description="Disordered" evidence="10">
    <location>
        <begin position="280"/>
        <end position="341"/>
    </location>
</feature>
<evidence type="ECO:0000313" key="15">
    <source>
        <dbReference type="Proteomes" id="UP000295131"/>
    </source>
</evidence>
<keyword evidence="8 9" id="KW-0975">Bacterial flagellum</keyword>
<dbReference type="AlphaFoldDB" id="A0A4R5PNU5"/>
<feature type="compositionally biased region" description="Basic and acidic residues" evidence="10">
    <location>
        <begin position="280"/>
        <end position="292"/>
    </location>
</feature>
<comment type="subcellular location">
    <subcellularLocation>
        <location evidence="1 9">Bacterial flagellum basal body</location>
    </subcellularLocation>
    <subcellularLocation>
        <location evidence="2">Cell membrane</location>
        <topology evidence="2">Multi-pass membrane protein</topology>
    </subcellularLocation>
</comment>
<feature type="compositionally biased region" description="Low complexity" evidence="10">
    <location>
        <begin position="313"/>
        <end position="327"/>
    </location>
</feature>
<evidence type="ECO:0000256" key="6">
    <source>
        <dbReference type="ARBA" id="ARBA00022989"/>
    </source>
</evidence>
<feature type="domain" description="Flagellar M-ring C-terminal" evidence="13">
    <location>
        <begin position="249"/>
        <end position="414"/>
    </location>
</feature>
<dbReference type="PRINTS" id="PR01009">
    <property type="entry name" value="FLGMRINGFLIF"/>
</dbReference>
<proteinExistence type="inferred from homology"/>
<keyword evidence="6 11" id="KW-1133">Transmembrane helix</keyword>
<dbReference type="PIRSF" id="PIRSF004862">
    <property type="entry name" value="FliF"/>
    <property type="match status" value="1"/>
</dbReference>
<evidence type="ECO:0000256" key="10">
    <source>
        <dbReference type="SAM" id="MobiDB-lite"/>
    </source>
</evidence>
<dbReference type="Pfam" id="PF01514">
    <property type="entry name" value="YscJ_FliF"/>
    <property type="match status" value="1"/>
</dbReference>
<dbReference type="PANTHER" id="PTHR30046">
    <property type="entry name" value="FLAGELLAR M-RING PROTEIN"/>
    <property type="match status" value="1"/>
</dbReference>
<sequence>MNLFDQLTQIGKNLAGLGQARLIGLGAVGAAAIALIVVAGMFLNKPTRETLYIGLSGEDIAQISQVLAEANIDFSTGTDGTSITVPAGMTGRARMLLAERGLPSSTTSGYELFDQVGSLGLTSFMQEVTRVRALEGEIARTIQSINGISAARVHIVLADRGNFRRGEQKPSASVMVRTNNATANRAADSIRHLVASSVPGLTVDEVTVLDATGKLLASGDDFSNSNLNRSMSIVQLVQNEVQDNIDRALAPFLGVENFRTSVTAAVNTDSQQIQETIFDPESRVERSTRVTRENQQSNQSSSQAPATVEQNIPDQAPAASAAGPKSSDQAERKEEQTNYEINQKTINTVRNSYSVEKLSIAVVVNKARVAGMLGGQPSDAQINAYIAELRQIVDTAAGLDQDRGDTASITTMEFLASELLTADTAQPGFMDALQAQIGTIINAIAFVAVAALLVFFGFRPLLGTAVGRKAAAENELDGDDLGLELPDFSPAAMGAEGGAGGMSMEGFGADFGFDPNEGVGGFELEENEVSSRRIKEGPERRLARMVEINEERAAKILRQWASADAA</sequence>
<evidence type="ECO:0000259" key="12">
    <source>
        <dbReference type="Pfam" id="PF01514"/>
    </source>
</evidence>